<evidence type="ECO:0008006" key="3">
    <source>
        <dbReference type="Google" id="ProtNLM"/>
    </source>
</evidence>
<dbReference type="InterPro" id="IPR035984">
    <property type="entry name" value="Acyl-CoA-binding_sf"/>
</dbReference>
<dbReference type="Gene3D" id="1.20.80.10">
    <property type="match status" value="1"/>
</dbReference>
<dbReference type="Proteomes" id="UP000835052">
    <property type="component" value="Unassembled WGS sequence"/>
</dbReference>
<proteinExistence type="predicted"/>
<reference evidence="1" key="1">
    <citation type="submission" date="2020-10" db="EMBL/GenBank/DDBJ databases">
        <authorList>
            <person name="Kikuchi T."/>
        </authorList>
    </citation>
    <scope>NUCLEOTIDE SEQUENCE</scope>
    <source>
        <strain evidence="1">NKZ352</strain>
    </source>
</reference>
<dbReference type="InterPro" id="IPR014352">
    <property type="entry name" value="FERM/acyl-CoA-bd_prot_sf"/>
</dbReference>
<dbReference type="EMBL" id="CAJGYM010000007">
    <property type="protein sequence ID" value="CAD6188042.1"/>
    <property type="molecule type" value="Genomic_DNA"/>
</dbReference>
<dbReference type="AlphaFoldDB" id="A0A8S1GYE8"/>
<name>A0A8S1GYE8_9PELO</name>
<evidence type="ECO:0000313" key="2">
    <source>
        <dbReference type="Proteomes" id="UP000835052"/>
    </source>
</evidence>
<dbReference type="SUPFAM" id="SSF47027">
    <property type="entry name" value="Acyl-CoA binding protein"/>
    <property type="match status" value="1"/>
</dbReference>
<dbReference type="GO" id="GO:0000062">
    <property type="term" value="F:fatty-acyl-CoA binding"/>
    <property type="evidence" value="ECO:0007669"/>
    <property type="project" value="InterPro"/>
</dbReference>
<protein>
    <recommendedName>
        <fullName evidence="3">ACB domain-containing protein</fullName>
    </recommendedName>
</protein>
<accession>A0A8S1GYE8</accession>
<keyword evidence="2" id="KW-1185">Reference proteome</keyword>
<comment type="caution">
    <text evidence="1">The sequence shown here is derived from an EMBL/GenBank/DDBJ whole genome shotgun (WGS) entry which is preliminary data.</text>
</comment>
<organism evidence="1 2">
    <name type="scientific">Caenorhabditis auriculariae</name>
    <dbReference type="NCBI Taxonomy" id="2777116"/>
    <lineage>
        <taxon>Eukaryota</taxon>
        <taxon>Metazoa</taxon>
        <taxon>Ecdysozoa</taxon>
        <taxon>Nematoda</taxon>
        <taxon>Chromadorea</taxon>
        <taxon>Rhabditida</taxon>
        <taxon>Rhabditina</taxon>
        <taxon>Rhabditomorpha</taxon>
        <taxon>Rhabditoidea</taxon>
        <taxon>Rhabditidae</taxon>
        <taxon>Peloderinae</taxon>
        <taxon>Caenorhabditis</taxon>
    </lineage>
</organism>
<gene>
    <name evidence="1" type="ORF">CAUJ_LOCUS3961</name>
</gene>
<dbReference type="OrthoDB" id="5843584at2759"/>
<sequence>MDFDSKKKEEAHKQRIRWEQWKREQAEAEHRGLEFKSYWERRHEEDRELWRRKDFANAVDKVSRGGYKGKHGNYDIPEGARSELFALFMQVTVGDYDGNVSLSCCELWKKLRGTPRSDATREFVKLTNKVLTKYGWNPPPGWV</sequence>
<evidence type="ECO:0000313" key="1">
    <source>
        <dbReference type="EMBL" id="CAD6188042.1"/>
    </source>
</evidence>